<dbReference type="GO" id="GO:0005576">
    <property type="term" value="C:extracellular region"/>
    <property type="evidence" value="ECO:0007669"/>
    <property type="project" value="UniProtKB-SubCell"/>
</dbReference>
<gene>
    <name evidence="7" type="ORF">HRI_000057500</name>
</gene>
<organism evidence="7 8">
    <name type="scientific">Hibiscus trionum</name>
    <name type="common">Flower of an hour</name>
    <dbReference type="NCBI Taxonomy" id="183268"/>
    <lineage>
        <taxon>Eukaryota</taxon>
        <taxon>Viridiplantae</taxon>
        <taxon>Streptophyta</taxon>
        <taxon>Embryophyta</taxon>
        <taxon>Tracheophyta</taxon>
        <taxon>Spermatophyta</taxon>
        <taxon>Magnoliopsida</taxon>
        <taxon>eudicotyledons</taxon>
        <taxon>Gunneridae</taxon>
        <taxon>Pentapetalae</taxon>
        <taxon>rosids</taxon>
        <taxon>malvids</taxon>
        <taxon>Malvales</taxon>
        <taxon>Malvaceae</taxon>
        <taxon>Malvoideae</taxon>
        <taxon>Hibiscus</taxon>
    </lineage>
</organism>
<protein>
    <recommendedName>
        <fullName evidence="9">S-protein homolog</fullName>
    </recommendedName>
</protein>
<evidence type="ECO:0000256" key="5">
    <source>
        <dbReference type="ARBA" id="ARBA00022729"/>
    </source>
</evidence>
<keyword evidence="8" id="KW-1185">Reference proteome</keyword>
<comment type="similarity">
    <text evidence="2">Belongs to the plant self-incompatibility (S1) protein family.</text>
</comment>
<comment type="subcellular location">
    <subcellularLocation>
        <location evidence="1">Secreted</location>
    </subcellularLocation>
</comment>
<dbReference type="InterPro" id="IPR010264">
    <property type="entry name" value="Self-incomp_S1"/>
</dbReference>
<name>A0A9W7GRS4_HIBTR</name>
<feature type="chain" id="PRO_5040860176" description="S-protein homolog" evidence="6">
    <location>
        <begin position="30"/>
        <end position="138"/>
    </location>
</feature>
<reference evidence="7" key="1">
    <citation type="submission" date="2023-05" db="EMBL/GenBank/DDBJ databases">
        <title>Genome and transcriptome analyses reveal genes involved in the formation of fine ridges on petal epidermal cells in Hibiscus trionum.</title>
        <authorList>
            <person name="Koshimizu S."/>
            <person name="Masuda S."/>
            <person name="Ishii T."/>
            <person name="Shirasu K."/>
            <person name="Hoshino A."/>
            <person name="Arita M."/>
        </authorList>
    </citation>
    <scope>NUCLEOTIDE SEQUENCE</scope>
    <source>
        <strain evidence="7">Hamamatsu line</strain>
    </source>
</reference>
<feature type="signal peptide" evidence="6">
    <location>
        <begin position="1"/>
        <end position="29"/>
    </location>
</feature>
<evidence type="ECO:0000256" key="4">
    <source>
        <dbReference type="ARBA" id="ARBA00022525"/>
    </source>
</evidence>
<comment type="caution">
    <text evidence="7">The sequence shown here is derived from an EMBL/GenBank/DDBJ whole genome shotgun (WGS) entry which is preliminary data.</text>
</comment>
<evidence type="ECO:0000256" key="6">
    <source>
        <dbReference type="SAM" id="SignalP"/>
    </source>
</evidence>
<evidence type="ECO:0000256" key="1">
    <source>
        <dbReference type="ARBA" id="ARBA00004613"/>
    </source>
</evidence>
<dbReference type="Proteomes" id="UP001165190">
    <property type="component" value="Unassembled WGS sequence"/>
</dbReference>
<dbReference type="EMBL" id="BSYR01000002">
    <property type="protein sequence ID" value="GMI63882.1"/>
    <property type="molecule type" value="Genomic_DNA"/>
</dbReference>
<keyword evidence="3" id="KW-0713">Self-incompatibility</keyword>
<evidence type="ECO:0000256" key="2">
    <source>
        <dbReference type="ARBA" id="ARBA00005581"/>
    </source>
</evidence>
<sequence>MLGVNHKFTALTLLISVQLLSCSIQPSDAFGGAFFPKVNVTLKNEANHSVYLKCGFDETKDQTLQRLEPGEMRWWSFVEVLFPLRWCYVHINNDNRGAFWAFTVFLKCANCSWSIRDDGPYHFNHRQIWKKHKLYLDY</sequence>
<evidence type="ECO:0008006" key="9">
    <source>
        <dbReference type="Google" id="ProtNLM"/>
    </source>
</evidence>
<dbReference type="GO" id="GO:0060320">
    <property type="term" value="P:rejection of self pollen"/>
    <property type="evidence" value="ECO:0007669"/>
    <property type="project" value="UniProtKB-KW"/>
</dbReference>
<keyword evidence="5 6" id="KW-0732">Signal</keyword>
<accession>A0A9W7GRS4</accession>
<dbReference type="OrthoDB" id="930177at2759"/>
<dbReference type="Pfam" id="PF05938">
    <property type="entry name" value="Self-incomp_S1"/>
    <property type="match status" value="1"/>
</dbReference>
<evidence type="ECO:0000313" key="7">
    <source>
        <dbReference type="EMBL" id="GMI63882.1"/>
    </source>
</evidence>
<dbReference type="AlphaFoldDB" id="A0A9W7GRS4"/>
<evidence type="ECO:0000313" key="8">
    <source>
        <dbReference type="Proteomes" id="UP001165190"/>
    </source>
</evidence>
<keyword evidence="4" id="KW-0964">Secreted</keyword>
<evidence type="ECO:0000256" key="3">
    <source>
        <dbReference type="ARBA" id="ARBA00022471"/>
    </source>
</evidence>
<proteinExistence type="inferred from homology"/>